<protein>
    <submittedName>
        <fullName evidence="1">Uncharacterized protein</fullName>
    </submittedName>
</protein>
<dbReference type="AlphaFoldDB" id="A0A0H3JUB0"/>
<reference evidence="1 2" key="1">
    <citation type="journal article" date="2001" name="Lancet">
        <title>Whole genome sequencing of meticillin-resistant Staphylococcus aureus.</title>
        <authorList>
            <person name="Kuroda M."/>
            <person name="Ohta T."/>
            <person name="Uchiyama I."/>
            <person name="Baba T."/>
            <person name="Yuzawa H."/>
            <person name="Kobayashi I."/>
            <person name="Cui L."/>
            <person name="Oguchi A."/>
            <person name="Aoki K."/>
            <person name="Nagai Y."/>
            <person name="Lian J."/>
            <person name="Ito T."/>
            <person name="Kanamori M."/>
            <person name="Matsumaru H."/>
            <person name="Maruyama A."/>
            <person name="Murakami H."/>
            <person name="Hosoyama A."/>
            <person name="Mizutani-Ui Y."/>
            <person name="Takahashi N.K."/>
            <person name="Sawano T."/>
            <person name="Inoue R."/>
            <person name="Kaito C."/>
            <person name="Sekimizu K."/>
            <person name="Hirakawa H."/>
            <person name="Kuhara S."/>
            <person name="Goto S."/>
            <person name="Yabuzaki J."/>
            <person name="Kanehisa M."/>
            <person name="Yamashita A."/>
            <person name="Oshima K."/>
            <person name="Furuya K."/>
            <person name="Yoshino C."/>
            <person name="Shiba T."/>
            <person name="Hattori M."/>
            <person name="Ogasawara N."/>
            <person name="Hayashi H."/>
            <person name="Hiramatsu K."/>
        </authorList>
    </citation>
    <scope>NUCLEOTIDE SEQUENCE [LARGE SCALE GENOMIC DNA]</scope>
    <source>
        <strain evidence="2">Mu50 / ATCC 700699</strain>
    </source>
</reference>
<evidence type="ECO:0000313" key="1">
    <source>
        <dbReference type="EMBL" id="BAB57019.1"/>
    </source>
</evidence>
<organism evidence="1 2">
    <name type="scientific">Staphylococcus aureus (strain Mu50 / ATCC 700699)</name>
    <dbReference type="NCBI Taxonomy" id="158878"/>
    <lineage>
        <taxon>Bacteria</taxon>
        <taxon>Bacillati</taxon>
        <taxon>Bacillota</taxon>
        <taxon>Bacilli</taxon>
        <taxon>Bacillales</taxon>
        <taxon>Staphylococcaceae</taxon>
        <taxon>Staphylococcus</taxon>
    </lineage>
</organism>
<name>A0A0H3JUB0_STAAM</name>
<evidence type="ECO:0000313" key="2">
    <source>
        <dbReference type="Proteomes" id="UP000002481"/>
    </source>
</evidence>
<proteinExistence type="predicted"/>
<dbReference type="RefSeq" id="WP_000939498.1">
    <property type="nucleotide sequence ID" value="NC_002758.2"/>
</dbReference>
<sequence length="47" mass="5528">MLQKFRIAKEKSKLKLNLLKHANSNLETRNNPELLRAVAELLKEINR</sequence>
<dbReference type="KEGG" id="sav:SAV0857"/>
<dbReference type="Proteomes" id="UP000002481">
    <property type="component" value="Chromosome"/>
</dbReference>
<dbReference type="EMBL" id="BA000017">
    <property type="protein sequence ID" value="BAB57019.1"/>
    <property type="molecule type" value="Genomic_DNA"/>
</dbReference>
<accession>A0A0H3JUB0</accession>
<gene>
    <name evidence="1" type="ordered locus">SAV0857</name>
</gene>
<dbReference type="SMR" id="A0A0H3JUB0"/>
<dbReference type="HOGENOM" id="CLU_211082_0_0_9"/>